<dbReference type="PANTHER" id="PTHR32432:SF3">
    <property type="entry name" value="ETHANOLAMINE UTILIZATION PROTEIN EUTJ"/>
    <property type="match status" value="1"/>
</dbReference>
<dbReference type="Proteomes" id="UP000197032">
    <property type="component" value="Unassembled WGS sequence"/>
</dbReference>
<dbReference type="CDD" id="cd24049">
    <property type="entry name" value="ASKHA_NBD_PilM"/>
    <property type="match status" value="1"/>
</dbReference>
<dbReference type="InterPro" id="IPR043129">
    <property type="entry name" value="ATPase_NBD"/>
</dbReference>
<sequence>MRLLSRLWKRRKPALGIDVGTDSIKVVEVQRTGTGYDISLAVKKDVPVGALEGGNIQDLEVLVEVLRSLTVENGLQGRRVVSAISGEKVVIRHISVPYMSDQELKSSLKWDLDKYLPLSGDDLVIDYAKLGSFENENGRQLSVLLAAVPSSLAYRYYELFERAGLEVIAIDIVPMALARWLSLVRENEEMFNDPVALLDIGASLTTLAVIEQGLVTFIRSIHFGGWEITQMVAHTLGLEVAAAQQLKEEEGRIMVSGEEEVTLPEERQKLELEIAIRTSLNDLLYEIRRSLDYYNRQQDKAALKVLFLSGGTSLLPGLVEFLTQELEVETRLAVPSSPELQAAIDPSFAVATGLALREVVR</sequence>
<dbReference type="EMBL" id="BDGJ01000198">
    <property type="protein sequence ID" value="GAW94139.1"/>
    <property type="molecule type" value="Genomic_DNA"/>
</dbReference>
<dbReference type="Gene3D" id="3.30.1490.300">
    <property type="match status" value="1"/>
</dbReference>
<dbReference type="Gene3D" id="3.30.420.40">
    <property type="match status" value="2"/>
</dbReference>
<dbReference type="Pfam" id="PF11104">
    <property type="entry name" value="PilM_2"/>
    <property type="match status" value="1"/>
</dbReference>
<dbReference type="RefSeq" id="WP_088555144.1">
    <property type="nucleotide sequence ID" value="NZ_BDGJ01000198.1"/>
</dbReference>
<keyword evidence="2" id="KW-1185">Reference proteome</keyword>
<evidence type="ECO:0000313" key="2">
    <source>
        <dbReference type="Proteomes" id="UP000197032"/>
    </source>
</evidence>
<organism evidence="1 2">
    <name type="scientific">Calderihabitans maritimus</name>
    <dbReference type="NCBI Taxonomy" id="1246530"/>
    <lineage>
        <taxon>Bacteria</taxon>
        <taxon>Bacillati</taxon>
        <taxon>Bacillota</taxon>
        <taxon>Clostridia</taxon>
        <taxon>Neomoorellales</taxon>
        <taxon>Calderihabitantaceae</taxon>
        <taxon>Calderihabitans</taxon>
    </lineage>
</organism>
<gene>
    <name evidence="1" type="ORF">KKC1_32530</name>
</gene>
<proteinExistence type="predicted"/>
<protein>
    <submittedName>
        <fullName evidence="1">Type IV pilus assembly protein PilM</fullName>
    </submittedName>
</protein>
<dbReference type="AlphaFoldDB" id="A0A1Z5HX78"/>
<evidence type="ECO:0000313" key="1">
    <source>
        <dbReference type="EMBL" id="GAW94139.1"/>
    </source>
</evidence>
<dbReference type="PIRSF" id="PIRSF019169">
    <property type="entry name" value="PilM"/>
    <property type="match status" value="1"/>
</dbReference>
<name>A0A1Z5HX78_9FIRM</name>
<dbReference type="OrthoDB" id="9765023at2"/>
<dbReference type="NCBIfam" id="TIGR01175">
    <property type="entry name" value="pilM"/>
    <property type="match status" value="1"/>
</dbReference>
<dbReference type="InterPro" id="IPR050696">
    <property type="entry name" value="FtsA/MreB"/>
</dbReference>
<accession>A0A1Z5HX78</accession>
<dbReference type="InterPro" id="IPR005883">
    <property type="entry name" value="PilM"/>
</dbReference>
<comment type="caution">
    <text evidence="1">The sequence shown here is derived from an EMBL/GenBank/DDBJ whole genome shotgun (WGS) entry which is preliminary data.</text>
</comment>
<reference evidence="2" key="1">
    <citation type="journal article" date="2017" name="Appl. Environ. Microbiol.">
        <title>Genomic Analysis of Calderihabitans maritimus KKC1, a Thermophilic, Hydrogenogenic, Carboxydotrophic Bacterium Isolated from Marine Sediment.</title>
        <authorList>
            <person name="Omae K."/>
            <person name="Yoneda Y."/>
            <person name="Fukuyama Y."/>
            <person name="Yoshida T."/>
            <person name="Sako Y."/>
        </authorList>
    </citation>
    <scope>NUCLEOTIDE SEQUENCE [LARGE SCALE GENOMIC DNA]</scope>
    <source>
        <strain evidence="2">KKC1</strain>
    </source>
</reference>
<dbReference type="SUPFAM" id="SSF53067">
    <property type="entry name" value="Actin-like ATPase domain"/>
    <property type="match status" value="2"/>
</dbReference>
<dbReference type="PANTHER" id="PTHR32432">
    <property type="entry name" value="CELL DIVISION PROTEIN FTSA-RELATED"/>
    <property type="match status" value="1"/>
</dbReference>